<dbReference type="KEGG" id="dord:105988137"/>
<evidence type="ECO:0000256" key="11">
    <source>
        <dbReference type="ARBA" id="ARBA00031590"/>
    </source>
</evidence>
<keyword evidence="8" id="KW-0325">Glycoprotein</keyword>
<name>A0A1S3FFR5_DIPOR</name>
<gene>
    <name evidence="16" type="primary">Cd59</name>
</gene>
<evidence type="ECO:0000256" key="12">
    <source>
        <dbReference type="ARBA" id="ARBA00031867"/>
    </source>
</evidence>
<keyword evidence="4" id="KW-0336">GPI-anchor</keyword>
<evidence type="ECO:0000256" key="13">
    <source>
        <dbReference type="SAM" id="SignalP"/>
    </source>
</evidence>
<dbReference type="InterPro" id="IPR045860">
    <property type="entry name" value="Snake_toxin-like_sf"/>
</dbReference>
<comment type="subcellular location">
    <subcellularLocation>
        <location evidence="1">Cell membrane</location>
        <topology evidence="1">Lipid-anchor</topology>
        <topology evidence="1">GPI-anchor</topology>
    </subcellularLocation>
</comment>
<sequence>MRGTGGFGLLSILLILAVLAHSGFSLRCYNCPSPVSDCNINMTCPSNLDACLFAQSGPRIYRNCWALRDCTFDFISRRIGESEIQYSCCQEDLCNLILKSAGVAATVSGKLLLLAIPFLAAMWNLCL</sequence>
<evidence type="ECO:0000256" key="8">
    <source>
        <dbReference type="ARBA" id="ARBA00023180"/>
    </source>
</evidence>
<evidence type="ECO:0000256" key="9">
    <source>
        <dbReference type="ARBA" id="ARBA00023288"/>
    </source>
</evidence>
<evidence type="ECO:0000256" key="5">
    <source>
        <dbReference type="ARBA" id="ARBA00022729"/>
    </source>
</evidence>
<dbReference type="SUPFAM" id="SSF57302">
    <property type="entry name" value="Snake toxin-like"/>
    <property type="match status" value="1"/>
</dbReference>
<keyword evidence="7" id="KW-1015">Disulfide bond</keyword>
<dbReference type="Gene3D" id="2.10.60.10">
    <property type="entry name" value="CD59"/>
    <property type="match status" value="1"/>
</dbReference>
<dbReference type="OrthoDB" id="10011411at2759"/>
<evidence type="ECO:0000313" key="16">
    <source>
        <dbReference type="RefSeq" id="XP_012875120.1"/>
    </source>
</evidence>
<keyword evidence="5 13" id="KW-0732">Signal</keyword>
<feature type="domain" description="UPAR/Ly6" evidence="14">
    <location>
        <begin position="26"/>
        <end position="108"/>
    </location>
</feature>
<organism evidence="15 16">
    <name type="scientific">Dipodomys ordii</name>
    <name type="common">Ord's kangaroo rat</name>
    <dbReference type="NCBI Taxonomy" id="10020"/>
    <lineage>
        <taxon>Eukaryota</taxon>
        <taxon>Metazoa</taxon>
        <taxon>Chordata</taxon>
        <taxon>Craniata</taxon>
        <taxon>Vertebrata</taxon>
        <taxon>Euteleostomi</taxon>
        <taxon>Mammalia</taxon>
        <taxon>Eutheria</taxon>
        <taxon>Euarchontoglires</taxon>
        <taxon>Glires</taxon>
        <taxon>Rodentia</taxon>
        <taxon>Castorimorpha</taxon>
        <taxon>Heteromyidae</taxon>
        <taxon>Dipodomyinae</taxon>
        <taxon>Dipodomys</taxon>
    </lineage>
</organism>
<keyword evidence="9" id="KW-0449">Lipoprotein</keyword>
<keyword evidence="15" id="KW-1185">Reference proteome</keyword>
<evidence type="ECO:0000313" key="15">
    <source>
        <dbReference type="Proteomes" id="UP000081671"/>
    </source>
</evidence>
<feature type="chain" id="PRO_5010237284" description="CD59 glycoprotein" evidence="13">
    <location>
        <begin position="26"/>
        <end position="127"/>
    </location>
</feature>
<evidence type="ECO:0000256" key="7">
    <source>
        <dbReference type="ARBA" id="ARBA00023157"/>
    </source>
</evidence>
<dbReference type="InterPro" id="IPR056949">
    <property type="entry name" value="CD59"/>
</dbReference>
<dbReference type="AlphaFoldDB" id="A0A1S3FFR5"/>
<dbReference type="InterPro" id="IPR018363">
    <property type="entry name" value="CD59_antigen_CS"/>
</dbReference>
<dbReference type="PROSITE" id="PS00983">
    <property type="entry name" value="LY6_UPAR"/>
    <property type="match status" value="1"/>
</dbReference>
<keyword evidence="6" id="KW-0472">Membrane</keyword>
<evidence type="ECO:0000256" key="10">
    <source>
        <dbReference type="ARBA" id="ARBA00029920"/>
    </source>
</evidence>
<evidence type="ECO:0000256" key="6">
    <source>
        <dbReference type="ARBA" id="ARBA00023136"/>
    </source>
</evidence>
<dbReference type="PANTHER" id="PTHR10036:SF24">
    <property type="entry name" value="CD59 GLYCOPROTEIN"/>
    <property type="match status" value="1"/>
</dbReference>
<dbReference type="GO" id="GO:0001971">
    <property type="term" value="P:negative regulation of activation of membrane attack complex"/>
    <property type="evidence" value="ECO:0007669"/>
    <property type="project" value="TreeGrafter"/>
</dbReference>
<evidence type="ECO:0000256" key="3">
    <source>
        <dbReference type="ARBA" id="ARBA00015038"/>
    </source>
</evidence>
<dbReference type="FunCoup" id="A0A1S3FFR5">
    <property type="interactions" value="278"/>
</dbReference>
<dbReference type="InterPro" id="IPR016054">
    <property type="entry name" value="LY6_UPA_recep-like"/>
</dbReference>
<proteinExistence type="predicted"/>
<evidence type="ECO:0000256" key="2">
    <source>
        <dbReference type="ARBA" id="ARBA00011481"/>
    </source>
</evidence>
<dbReference type="GO" id="GO:0001848">
    <property type="term" value="F:complement binding"/>
    <property type="evidence" value="ECO:0007669"/>
    <property type="project" value="TreeGrafter"/>
</dbReference>
<dbReference type="Proteomes" id="UP000081671">
    <property type="component" value="Unplaced"/>
</dbReference>
<dbReference type="GO" id="GO:0005886">
    <property type="term" value="C:plasma membrane"/>
    <property type="evidence" value="ECO:0007669"/>
    <property type="project" value="UniProtKB-SubCell"/>
</dbReference>
<evidence type="ECO:0000256" key="4">
    <source>
        <dbReference type="ARBA" id="ARBA00022622"/>
    </source>
</evidence>
<dbReference type="Pfam" id="PF25152">
    <property type="entry name" value="CD59"/>
    <property type="match status" value="1"/>
</dbReference>
<dbReference type="SMART" id="SM00134">
    <property type="entry name" value="LU"/>
    <property type="match status" value="1"/>
</dbReference>
<dbReference type="RefSeq" id="XP_012875120.1">
    <property type="nucleotide sequence ID" value="XM_013019666.1"/>
</dbReference>
<evidence type="ECO:0000259" key="14">
    <source>
        <dbReference type="SMART" id="SM00134"/>
    </source>
</evidence>
<dbReference type="CDD" id="cd23554">
    <property type="entry name" value="TFP_LU_ECD_CD59"/>
    <property type="match status" value="1"/>
</dbReference>
<accession>A0A1S3FFR5</accession>
<evidence type="ECO:0000256" key="1">
    <source>
        <dbReference type="ARBA" id="ARBA00004609"/>
    </source>
</evidence>
<comment type="subunit">
    <text evidence="2">Interacts with T-cell surface antigen CD2.</text>
</comment>
<reference evidence="16" key="1">
    <citation type="submission" date="2025-08" db="UniProtKB">
        <authorList>
            <consortium name="RefSeq"/>
        </authorList>
    </citation>
    <scope>IDENTIFICATION</scope>
    <source>
        <tissue evidence="16">Kidney</tissue>
    </source>
</reference>
<protein>
    <recommendedName>
        <fullName evidence="3">CD59 glycoprotein</fullName>
    </recommendedName>
    <alternativeName>
        <fullName evidence="11">MAC-inhibitory protein</fullName>
    </alternativeName>
    <alternativeName>
        <fullName evidence="12">Membrane attack complex inhibition factor</fullName>
    </alternativeName>
    <alternativeName>
        <fullName evidence="10">Protectin</fullName>
    </alternativeName>
</protein>
<feature type="signal peptide" evidence="13">
    <location>
        <begin position="1"/>
        <end position="25"/>
    </location>
</feature>
<dbReference type="InParanoid" id="A0A1S3FFR5"/>
<dbReference type="GeneID" id="105988137"/>
<dbReference type="GO" id="GO:0098552">
    <property type="term" value="C:side of membrane"/>
    <property type="evidence" value="ECO:0007669"/>
    <property type="project" value="UniProtKB-KW"/>
</dbReference>
<dbReference type="PANTHER" id="PTHR10036">
    <property type="entry name" value="CD59 GLYCOPROTEIN"/>
    <property type="match status" value="1"/>
</dbReference>
<dbReference type="CTD" id="966"/>